<dbReference type="Proteomes" id="UP000735592">
    <property type="component" value="Unassembled WGS sequence"/>
</dbReference>
<dbReference type="PANTHER" id="PTHR10629">
    <property type="entry name" value="CYTOSINE-SPECIFIC METHYLTRANSFERASE"/>
    <property type="match status" value="1"/>
</dbReference>
<evidence type="ECO:0000256" key="1">
    <source>
        <dbReference type="ARBA" id="ARBA00011975"/>
    </source>
</evidence>
<dbReference type="EC" id="2.1.1.37" evidence="1"/>
<keyword evidence="9" id="KW-1185">Reference proteome</keyword>
<protein>
    <recommendedName>
        <fullName evidence="1">DNA (cytosine-5-)-methyltransferase</fullName>
        <ecNumber evidence="1">2.1.1.37</ecNumber>
    </recommendedName>
</protein>
<evidence type="ECO:0000256" key="5">
    <source>
        <dbReference type="ARBA" id="ARBA00022747"/>
    </source>
</evidence>
<dbReference type="PROSITE" id="PS51679">
    <property type="entry name" value="SAM_MT_C5"/>
    <property type="match status" value="1"/>
</dbReference>
<keyword evidence="2 7" id="KW-0489">Methyltransferase</keyword>
<dbReference type="PANTHER" id="PTHR10629:SF52">
    <property type="entry name" value="DNA (CYTOSINE-5)-METHYLTRANSFERASE 1"/>
    <property type="match status" value="1"/>
</dbReference>
<evidence type="ECO:0000256" key="7">
    <source>
        <dbReference type="PROSITE-ProRule" id="PRU01016"/>
    </source>
</evidence>
<evidence type="ECO:0000256" key="6">
    <source>
        <dbReference type="ARBA" id="ARBA00047422"/>
    </source>
</evidence>
<comment type="similarity">
    <text evidence="7">Belongs to the class I-like SAM-binding methyltransferase superfamily. C5-methyltransferase family.</text>
</comment>
<dbReference type="Gene3D" id="3.90.120.10">
    <property type="entry name" value="DNA Methylase, subunit A, domain 2"/>
    <property type="match status" value="1"/>
</dbReference>
<dbReference type="InterPro" id="IPR050390">
    <property type="entry name" value="C5-Methyltransferase"/>
</dbReference>
<dbReference type="PROSITE" id="PS00095">
    <property type="entry name" value="C5_MTASE_2"/>
    <property type="match status" value="1"/>
</dbReference>
<keyword evidence="3 7" id="KW-0808">Transferase</keyword>
<evidence type="ECO:0000313" key="9">
    <source>
        <dbReference type="Proteomes" id="UP000735592"/>
    </source>
</evidence>
<keyword evidence="5" id="KW-0680">Restriction system</keyword>
<sequence>MKSLEIFSGTGGLAKGLEIAGFEHASFVEFNKDACVSLRNNFNPEIVFEGDIAEFDLNSLDGVDIVAGGPPCQPFSLGGKHKAHQDSRDMFPYAIRCIEHLQPKAFFFENVKGLLRASFAEYFDYIIQRLTYPHCTIKDEENWEEHLHRLKKLNHKKYEGLRYDVSFRLLNAANYGVPQKRERVVIIGIRSDLKKEWKFPEPTHTEDRLNWDKFVTGEYWERHNIPVQENASLSRVLKDRYGIFPPEEAPWQTVRDALFGVPHPNDKHDIPDHIFKDGARTYPGHTGSEIDQPSKTIKAGGHGVPGGENMIRFEDGSVRYFTTYEAKLIQTFPKDFIVTGAWGEAMRQIGNAVPVKLSEVIAKHLFKLLNG</sequence>
<organism evidence="8 9">
    <name type="scientific">Pseudoduganella danionis</name>
    <dbReference type="NCBI Taxonomy" id="1890295"/>
    <lineage>
        <taxon>Bacteria</taxon>
        <taxon>Pseudomonadati</taxon>
        <taxon>Pseudomonadota</taxon>
        <taxon>Betaproteobacteria</taxon>
        <taxon>Burkholderiales</taxon>
        <taxon>Oxalobacteraceae</taxon>
        <taxon>Telluria group</taxon>
        <taxon>Pseudoduganella</taxon>
    </lineage>
</organism>
<gene>
    <name evidence="8" type="ORF">GM655_05535</name>
</gene>
<dbReference type="PRINTS" id="PR00105">
    <property type="entry name" value="C5METTRFRASE"/>
</dbReference>
<dbReference type="InterPro" id="IPR001525">
    <property type="entry name" value="C5_MeTfrase"/>
</dbReference>
<evidence type="ECO:0000256" key="4">
    <source>
        <dbReference type="ARBA" id="ARBA00022691"/>
    </source>
</evidence>
<feature type="active site" evidence="7">
    <location>
        <position position="72"/>
    </location>
</feature>
<dbReference type="PROSITE" id="PS00094">
    <property type="entry name" value="C5_MTASE_1"/>
    <property type="match status" value="1"/>
</dbReference>
<dbReference type="Gene3D" id="3.40.50.150">
    <property type="entry name" value="Vaccinia Virus protein VP39"/>
    <property type="match status" value="1"/>
</dbReference>
<dbReference type="RefSeq" id="WP_371866711.1">
    <property type="nucleotide sequence ID" value="NZ_JBHLXK010000003.1"/>
</dbReference>
<dbReference type="InterPro" id="IPR031303">
    <property type="entry name" value="C5_meth_CS"/>
</dbReference>
<name>A0ABW9SJX3_9BURK</name>
<evidence type="ECO:0000256" key="3">
    <source>
        <dbReference type="ARBA" id="ARBA00022679"/>
    </source>
</evidence>
<dbReference type="InterPro" id="IPR018117">
    <property type="entry name" value="C5_DNA_meth_AS"/>
</dbReference>
<comment type="caution">
    <text evidence="8">The sequence shown here is derived from an EMBL/GenBank/DDBJ whole genome shotgun (WGS) entry which is preliminary data.</text>
</comment>
<evidence type="ECO:0000256" key="2">
    <source>
        <dbReference type="ARBA" id="ARBA00022603"/>
    </source>
</evidence>
<accession>A0ABW9SJX3</accession>
<dbReference type="InterPro" id="IPR029063">
    <property type="entry name" value="SAM-dependent_MTases_sf"/>
</dbReference>
<comment type="catalytic activity">
    <reaction evidence="6">
        <text>a 2'-deoxycytidine in DNA + S-adenosyl-L-methionine = a 5-methyl-2'-deoxycytidine in DNA + S-adenosyl-L-homocysteine + H(+)</text>
        <dbReference type="Rhea" id="RHEA:13681"/>
        <dbReference type="Rhea" id="RHEA-COMP:11369"/>
        <dbReference type="Rhea" id="RHEA-COMP:11370"/>
        <dbReference type="ChEBI" id="CHEBI:15378"/>
        <dbReference type="ChEBI" id="CHEBI:57856"/>
        <dbReference type="ChEBI" id="CHEBI:59789"/>
        <dbReference type="ChEBI" id="CHEBI:85452"/>
        <dbReference type="ChEBI" id="CHEBI:85454"/>
        <dbReference type="EC" id="2.1.1.37"/>
    </reaction>
</comment>
<dbReference type="Pfam" id="PF00145">
    <property type="entry name" value="DNA_methylase"/>
    <property type="match status" value="2"/>
</dbReference>
<dbReference type="EMBL" id="WNKW01000001">
    <property type="protein sequence ID" value="MTW32290.1"/>
    <property type="molecule type" value="Genomic_DNA"/>
</dbReference>
<proteinExistence type="inferred from homology"/>
<reference evidence="8 9" key="1">
    <citation type="submission" date="2019-11" db="EMBL/GenBank/DDBJ databases">
        <title>Type strains purchased from KCTC, JCM and DSMZ.</title>
        <authorList>
            <person name="Lu H."/>
        </authorList>
    </citation>
    <scope>NUCLEOTIDE SEQUENCE [LARGE SCALE GENOMIC DNA]</scope>
    <source>
        <strain evidence="8 9">DSM 103461</strain>
    </source>
</reference>
<keyword evidence="4 7" id="KW-0949">S-adenosyl-L-methionine</keyword>
<dbReference type="SUPFAM" id="SSF53335">
    <property type="entry name" value="S-adenosyl-L-methionine-dependent methyltransferases"/>
    <property type="match status" value="1"/>
</dbReference>
<evidence type="ECO:0000313" key="8">
    <source>
        <dbReference type="EMBL" id="MTW32290.1"/>
    </source>
</evidence>